<dbReference type="Gene3D" id="3.30.590.10">
    <property type="entry name" value="Glutamine synthetase/guanido kinase, catalytic domain"/>
    <property type="match status" value="1"/>
</dbReference>
<evidence type="ECO:0000313" key="11">
    <source>
        <dbReference type="Proteomes" id="UP000182360"/>
    </source>
</evidence>
<dbReference type="InterPro" id="IPR036651">
    <property type="entry name" value="Gln_synt_N_sf"/>
</dbReference>
<evidence type="ECO:0000256" key="7">
    <source>
        <dbReference type="RuleBase" id="RU000384"/>
    </source>
</evidence>
<evidence type="ECO:0000256" key="1">
    <source>
        <dbReference type="ARBA" id="ARBA00001946"/>
    </source>
</evidence>
<evidence type="ECO:0000256" key="4">
    <source>
        <dbReference type="ARBA" id="ARBA00022840"/>
    </source>
</evidence>
<keyword evidence="4" id="KW-0067">ATP-binding</keyword>
<feature type="domain" description="GS beta-grasp" evidence="8">
    <location>
        <begin position="14"/>
        <end position="99"/>
    </location>
</feature>
<protein>
    <submittedName>
        <fullName evidence="10">Glutamine synthetase</fullName>
    </submittedName>
</protein>
<dbReference type="SUPFAM" id="SSF55931">
    <property type="entry name" value="Glutamine synthetase/guanido kinase"/>
    <property type="match status" value="1"/>
</dbReference>
<dbReference type="PROSITE" id="PS00181">
    <property type="entry name" value="GLNA_ATP"/>
    <property type="match status" value="1"/>
</dbReference>
<evidence type="ECO:0000259" key="8">
    <source>
        <dbReference type="PROSITE" id="PS51986"/>
    </source>
</evidence>
<dbReference type="PANTHER" id="PTHR43785">
    <property type="entry name" value="GAMMA-GLUTAMYLPUTRESCINE SYNTHETASE"/>
    <property type="match status" value="1"/>
</dbReference>
<proteinExistence type="inferred from homology"/>
<dbReference type="PANTHER" id="PTHR43785:SF12">
    <property type="entry name" value="TYPE-1 GLUTAMINE SYNTHETASE 2"/>
    <property type="match status" value="1"/>
</dbReference>
<dbReference type="PROSITE" id="PS51987">
    <property type="entry name" value="GS_CATALYTIC"/>
    <property type="match status" value="1"/>
</dbReference>
<dbReference type="GO" id="GO:0006542">
    <property type="term" value="P:glutamine biosynthetic process"/>
    <property type="evidence" value="ECO:0007669"/>
    <property type="project" value="InterPro"/>
</dbReference>
<dbReference type="Pfam" id="PF03951">
    <property type="entry name" value="Gln-synt_N"/>
    <property type="match status" value="1"/>
</dbReference>
<accession>A0A1H9CQD8</accession>
<keyword evidence="11" id="KW-1185">Reference proteome</keyword>
<keyword evidence="5" id="KW-0460">Magnesium</keyword>
<evidence type="ECO:0000256" key="3">
    <source>
        <dbReference type="ARBA" id="ARBA00022741"/>
    </source>
</evidence>
<dbReference type="AlphaFoldDB" id="A0A1H9CQD8"/>
<dbReference type="STRING" id="163.SAMN04487775_101371"/>
<organism evidence="10 11">
    <name type="scientific">Treponema bryantii</name>
    <dbReference type="NCBI Taxonomy" id="163"/>
    <lineage>
        <taxon>Bacteria</taxon>
        <taxon>Pseudomonadati</taxon>
        <taxon>Spirochaetota</taxon>
        <taxon>Spirochaetia</taxon>
        <taxon>Spirochaetales</taxon>
        <taxon>Treponemataceae</taxon>
        <taxon>Treponema</taxon>
    </lineage>
</organism>
<comment type="cofactor">
    <cofactor evidence="1">
        <name>Mg(2+)</name>
        <dbReference type="ChEBI" id="CHEBI:18420"/>
    </cofactor>
</comment>
<dbReference type="SMART" id="SM01230">
    <property type="entry name" value="Gln-synt_C"/>
    <property type="match status" value="1"/>
</dbReference>
<evidence type="ECO:0000256" key="2">
    <source>
        <dbReference type="ARBA" id="ARBA00022598"/>
    </source>
</evidence>
<dbReference type="InterPro" id="IPR008146">
    <property type="entry name" value="Gln_synth_cat_dom"/>
</dbReference>
<dbReference type="InterPro" id="IPR027303">
    <property type="entry name" value="Gln_synth_gly_rich_site"/>
</dbReference>
<evidence type="ECO:0000256" key="5">
    <source>
        <dbReference type="ARBA" id="ARBA00022842"/>
    </source>
</evidence>
<dbReference type="InterPro" id="IPR008147">
    <property type="entry name" value="Gln_synt_N"/>
</dbReference>
<dbReference type="Gene3D" id="3.10.20.70">
    <property type="entry name" value="Glutamine synthetase, N-terminal domain"/>
    <property type="match status" value="1"/>
</dbReference>
<comment type="similarity">
    <text evidence="6 7">Belongs to the glutamine synthetase family.</text>
</comment>
<dbReference type="InterPro" id="IPR014746">
    <property type="entry name" value="Gln_synth/guanido_kin_cat_dom"/>
</dbReference>
<dbReference type="OrthoDB" id="9807095at2"/>
<dbReference type="SUPFAM" id="SSF54368">
    <property type="entry name" value="Glutamine synthetase, N-terminal domain"/>
    <property type="match status" value="1"/>
</dbReference>
<dbReference type="Proteomes" id="UP000182360">
    <property type="component" value="Unassembled WGS sequence"/>
</dbReference>
<dbReference type="PROSITE" id="PS51986">
    <property type="entry name" value="GS_BETA_GRASP"/>
    <property type="match status" value="1"/>
</dbReference>
<sequence length="402" mass="45111">MYSESEVLEYVQEEDVKFIRLAFFDLKGVQKNISIMATQLQNAFENGVSFDASAIYGFETAEKSDLFLHPDPTTVSILPWRPNTGKVIRMFCTISHPDGTPYKKDCRTLLANAVKKAKDDFGIEFSFGTEIEFYLFKLDEKGEPTKIPFDNASYMDIAPEDKGENIRREICFTLEQMGIQPEASHHEEGPGQNEIDFHYSDALTAADNAATFKWIVRTRAASAGLYADFSPKPLTDKAGSGFHINISCSDKSKNRNVLAGILKHAEELTYYMNCTEASYDRLGSCKAPCYLAWGYENRSTFIRVPAITTDEASRMEIRTPDSECNVYLVFTLLIHAALDGIKNNLEPPEPVTENLFSNSSNSLSNRPVTPLRDLRLKTLPDTLDSAKEIAEKSSFIKEVLGF</sequence>
<name>A0A1H9CQD8_9SPIR</name>
<dbReference type="EMBL" id="FOFU01000002">
    <property type="protein sequence ID" value="SEQ03389.1"/>
    <property type="molecule type" value="Genomic_DNA"/>
</dbReference>
<reference evidence="10 11" key="1">
    <citation type="submission" date="2016-10" db="EMBL/GenBank/DDBJ databases">
        <authorList>
            <person name="de Groot N.N."/>
        </authorList>
    </citation>
    <scope>NUCLEOTIDE SEQUENCE [LARGE SCALE GENOMIC DNA]</scope>
    <source>
        <strain evidence="10 11">B25</strain>
    </source>
</reference>
<dbReference type="RefSeq" id="WP_074641357.1">
    <property type="nucleotide sequence ID" value="NZ_FOFU01000002.1"/>
</dbReference>
<feature type="domain" description="GS catalytic" evidence="9">
    <location>
        <begin position="106"/>
        <end position="402"/>
    </location>
</feature>
<dbReference type="GO" id="GO:0005524">
    <property type="term" value="F:ATP binding"/>
    <property type="evidence" value="ECO:0007669"/>
    <property type="project" value="UniProtKB-KW"/>
</dbReference>
<dbReference type="GO" id="GO:0004356">
    <property type="term" value="F:glutamine synthetase activity"/>
    <property type="evidence" value="ECO:0007669"/>
    <property type="project" value="InterPro"/>
</dbReference>
<keyword evidence="2" id="KW-0436">Ligase</keyword>
<keyword evidence="3" id="KW-0547">Nucleotide-binding</keyword>
<evidence type="ECO:0000256" key="6">
    <source>
        <dbReference type="PROSITE-ProRule" id="PRU01330"/>
    </source>
</evidence>
<gene>
    <name evidence="10" type="ORF">SAMN04487977_102266</name>
</gene>
<evidence type="ECO:0000313" key="10">
    <source>
        <dbReference type="EMBL" id="SEQ03389.1"/>
    </source>
</evidence>
<evidence type="ECO:0000259" key="9">
    <source>
        <dbReference type="PROSITE" id="PS51987"/>
    </source>
</evidence>
<dbReference type="Pfam" id="PF00120">
    <property type="entry name" value="Gln-synt_C"/>
    <property type="match status" value="1"/>
</dbReference>